<gene>
    <name evidence="2" type="ORF">LCGC14_2596040</name>
</gene>
<accession>A0A0F9CL67</accession>
<keyword evidence="1" id="KW-0472">Membrane</keyword>
<keyword evidence="1" id="KW-0812">Transmembrane</keyword>
<feature type="transmembrane region" description="Helical" evidence="1">
    <location>
        <begin position="148"/>
        <end position="176"/>
    </location>
</feature>
<dbReference type="AlphaFoldDB" id="A0A0F9CL67"/>
<comment type="caution">
    <text evidence="2">The sequence shown here is derived from an EMBL/GenBank/DDBJ whole genome shotgun (WGS) entry which is preliminary data.</text>
</comment>
<reference evidence="2" key="1">
    <citation type="journal article" date="2015" name="Nature">
        <title>Complex archaea that bridge the gap between prokaryotes and eukaryotes.</title>
        <authorList>
            <person name="Spang A."/>
            <person name="Saw J.H."/>
            <person name="Jorgensen S.L."/>
            <person name="Zaremba-Niedzwiedzka K."/>
            <person name="Martijn J."/>
            <person name="Lind A.E."/>
            <person name="van Eijk R."/>
            <person name="Schleper C."/>
            <person name="Guy L."/>
            <person name="Ettema T.J."/>
        </authorList>
    </citation>
    <scope>NUCLEOTIDE SEQUENCE</scope>
</reference>
<evidence type="ECO:0000313" key="2">
    <source>
        <dbReference type="EMBL" id="KKL06436.1"/>
    </source>
</evidence>
<name>A0A0F9CL67_9ZZZZ</name>
<organism evidence="2">
    <name type="scientific">marine sediment metagenome</name>
    <dbReference type="NCBI Taxonomy" id="412755"/>
    <lineage>
        <taxon>unclassified sequences</taxon>
        <taxon>metagenomes</taxon>
        <taxon>ecological metagenomes</taxon>
    </lineage>
</organism>
<dbReference type="EMBL" id="LAZR01043705">
    <property type="protein sequence ID" value="KKL06436.1"/>
    <property type="molecule type" value="Genomic_DNA"/>
</dbReference>
<evidence type="ECO:0000256" key="1">
    <source>
        <dbReference type="SAM" id="Phobius"/>
    </source>
</evidence>
<sequence length="182" mass="20891">MKFKKIILLALFIFLLVPGVNAQGDMYVDYIKDGNYVFFLFDLEIDDNVEINVTHDGSGNFTLFLFNERPSESNVKSDKTLNNMIFNNPPTVNHSLDDNPYINYNSTVAKIYYIEIILVSGGPDTFTLTSTITNSSKEIRKNQVLTRYYLPIIPGFQLDVLFSVLIFSIAVLFIFYKKKKIK</sequence>
<keyword evidence="1" id="KW-1133">Transmembrane helix</keyword>
<proteinExistence type="predicted"/>
<protein>
    <submittedName>
        <fullName evidence="2">Uncharacterized protein</fullName>
    </submittedName>
</protein>